<organism evidence="1 2">
    <name type="scientific">Pectinatus brassicae</name>
    <dbReference type="NCBI Taxonomy" id="862415"/>
    <lineage>
        <taxon>Bacteria</taxon>
        <taxon>Bacillati</taxon>
        <taxon>Bacillota</taxon>
        <taxon>Negativicutes</taxon>
        <taxon>Selenomonadales</taxon>
        <taxon>Selenomonadaceae</taxon>
        <taxon>Pectinatus</taxon>
    </lineage>
</organism>
<name>A0A840UPJ8_9FIRM</name>
<proteinExistence type="predicted"/>
<gene>
    <name evidence="1" type="ORF">HNR32_001788</name>
</gene>
<dbReference type="EMBL" id="JACHFH010000020">
    <property type="protein sequence ID" value="MBB5336638.1"/>
    <property type="molecule type" value="Genomic_DNA"/>
</dbReference>
<keyword evidence="2" id="KW-1185">Reference proteome</keyword>
<dbReference type="Proteomes" id="UP000559117">
    <property type="component" value="Unassembled WGS sequence"/>
</dbReference>
<accession>A0A840UPJ8</accession>
<protein>
    <submittedName>
        <fullName evidence="1">IS30 family transposase</fullName>
    </submittedName>
</protein>
<sequence length="54" mass="6415">MLRDYIPKGESIEKYTDEEILSFADELNSRPRRVLGYHTPEDLFDTFLDKIYAC</sequence>
<dbReference type="AlphaFoldDB" id="A0A840UPJ8"/>
<evidence type="ECO:0000313" key="2">
    <source>
        <dbReference type="Proteomes" id="UP000559117"/>
    </source>
</evidence>
<comment type="caution">
    <text evidence="1">The sequence shown here is derived from an EMBL/GenBank/DDBJ whole genome shotgun (WGS) entry which is preliminary data.</text>
</comment>
<reference evidence="1 2" key="1">
    <citation type="submission" date="2020-08" db="EMBL/GenBank/DDBJ databases">
        <title>Genomic Encyclopedia of Type Strains, Phase IV (KMG-IV): sequencing the most valuable type-strain genomes for metagenomic binning, comparative biology and taxonomic classification.</title>
        <authorList>
            <person name="Goeker M."/>
        </authorList>
    </citation>
    <scope>NUCLEOTIDE SEQUENCE [LARGE SCALE GENOMIC DNA]</scope>
    <source>
        <strain evidence="1 2">DSM 24661</strain>
    </source>
</reference>
<evidence type="ECO:0000313" key="1">
    <source>
        <dbReference type="EMBL" id="MBB5336638.1"/>
    </source>
</evidence>